<dbReference type="GO" id="GO:0042802">
    <property type="term" value="F:identical protein binding"/>
    <property type="evidence" value="ECO:0007669"/>
    <property type="project" value="UniProtKB-ARBA"/>
</dbReference>
<comment type="function">
    <text evidence="9 10">Zinc phosphodiesterase, which displays some tRNA 3'-processing endonuclease activity. Probably involved in tRNA maturation, by removing a 3'-trailer from precursor tRNA.</text>
</comment>
<evidence type="ECO:0000256" key="5">
    <source>
        <dbReference type="ARBA" id="ARBA00022723"/>
    </source>
</evidence>
<keyword evidence="3 10" id="KW-0819">tRNA processing</keyword>
<keyword evidence="4 10" id="KW-0540">Nuclease</keyword>
<evidence type="ECO:0000256" key="4">
    <source>
        <dbReference type="ARBA" id="ARBA00022722"/>
    </source>
</evidence>
<dbReference type="GO" id="GO:0042781">
    <property type="term" value="F:3'-tRNA processing endoribonuclease activity"/>
    <property type="evidence" value="ECO:0007669"/>
    <property type="project" value="UniProtKB-UniRule"/>
</dbReference>
<dbReference type="Pfam" id="PF12706">
    <property type="entry name" value="Lactamase_B_2"/>
    <property type="match status" value="1"/>
</dbReference>
<dbReference type="Pfam" id="PF23023">
    <property type="entry name" value="Anti-Pycsar_Apyc1"/>
    <property type="match status" value="1"/>
</dbReference>
<dbReference type="EC" id="3.1.26.11" evidence="2 10"/>
<dbReference type="SMART" id="SM00849">
    <property type="entry name" value="Lactamase_B"/>
    <property type="match status" value="1"/>
</dbReference>
<feature type="domain" description="Metallo-beta-lactamase" evidence="11">
    <location>
        <begin position="18"/>
        <end position="269"/>
    </location>
</feature>
<dbReference type="HAMAP" id="MF_01818">
    <property type="entry name" value="RNase_Z_BN"/>
    <property type="match status" value="1"/>
</dbReference>
<dbReference type="CDD" id="cd07717">
    <property type="entry name" value="RNaseZ_ZiPD-like_MBL-fold"/>
    <property type="match status" value="1"/>
</dbReference>
<evidence type="ECO:0000256" key="9">
    <source>
        <dbReference type="ARBA" id="ARBA00057812"/>
    </source>
</evidence>
<comment type="cofactor">
    <cofactor evidence="10">
        <name>Zn(2+)</name>
        <dbReference type="ChEBI" id="CHEBI:29105"/>
    </cofactor>
    <text evidence="10">Binds 2 Zn(2+) ions.</text>
</comment>
<sequence length="305" mass="34026">MEITFLGTGSGVPSKNRNVSSLALKMLQERDEVWLFDCGEATQHQIMNTTIKPRKITKIFITHMHGDHVLGLPGLLSSRSFQSGESTVELYGPTGLKEFVETTLKTTGTHLNYPLVYKPIKEGIIYQDQDIKVSAKKLKHGIPSYAYKIEEEDKIGPLLPDRLKELGVSPGPIYETIKNQSTTVLPNGTEVHRENVTGSDIPGKRIAICGDTKPVDSLAQWVNGVDVLIHEATFIEADDQLAKDYSHSTAADAARLAKQAQVSYLLLNHISSRYQQQILEEEKTRLQSIFSPLQFVDDFTEFTVK</sequence>
<organism evidence="12 13">
    <name type="scientific">Allobacillus saliphilus</name>
    <dbReference type="NCBI Taxonomy" id="2912308"/>
    <lineage>
        <taxon>Bacteria</taxon>
        <taxon>Bacillati</taxon>
        <taxon>Bacillota</taxon>
        <taxon>Bacilli</taxon>
        <taxon>Bacillales</taxon>
        <taxon>Bacillaceae</taxon>
        <taxon>Allobacillus</taxon>
    </lineage>
</organism>
<dbReference type="InterPro" id="IPR036866">
    <property type="entry name" value="RibonucZ/Hydroxyglut_hydro"/>
</dbReference>
<comment type="caution">
    <text evidence="12">The sequence shown here is derived from an EMBL/GenBank/DDBJ whole genome shotgun (WGS) entry which is preliminary data.</text>
</comment>
<feature type="active site" description="Proton acceptor" evidence="10">
    <location>
        <position position="67"/>
    </location>
</feature>
<comment type="catalytic activity">
    <reaction evidence="10">
        <text>Endonucleolytic cleavage of RNA, removing extra 3' nucleotides from tRNA precursor, generating 3' termini of tRNAs. A 3'-hydroxy group is left at the tRNA terminus and a 5'-phosphoryl group is left at the trailer molecule.</text>
        <dbReference type="EC" id="3.1.26.11"/>
    </reaction>
</comment>
<dbReference type="FunFam" id="3.60.15.10:FF:000002">
    <property type="entry name" value="Ribonuclease Z"/>
    <property type="match status" value="1"/>
</dbReference>
<evidence type="ECO:0000256" key="7">
    <source>
        <dbReference type="ARBA" id="ARBA00022801"/>
    </source>
</evidence>
<accession>A0A941CVS6</accession>
<feature type="binding site" evidence="10">
    <location>
        <position position="269"/>
    </location>
    <ligand>
        <name>Zn(2+)</name>
        <dbReference type="ChEBI" id="CHEBI:29105"/>
        <label>2</label>
        <note>catalytic</note>
    </ligand>
</feature>
<evidence type="ECO:0000256" key="1">
    <source>
        <dbReference type="ARBA" id="ARBA00011738"/>
    </source>
</evidence>
<feature type="binding site" evidence="10">
    <location>
        <position position="65"/>
    </location>
    <ligand>
        <name>Zn(2+)</name>
        <dbReference type="ChEBI" id="CHEBI:29105"/>
        <label>1</label>
        <note>catalytic</note>
    </ligand>
</feature>
<keyword evidence="13" id="KW-1185">Reference proteome</keyword>
<feature type="binding site" evidence="10">
    <location>
        <position position="63"/>
    </location>
    <ligand>
        <name>Zn(2+)</name>
        <dbReference type="ChEBI" id="CHEBI:29105"/>
        <label>1</label>
        <note>catalytic</note>
    </ligand>
</feature>
<protein>
    <recommendedName>
        <fullName evidence="2 10">Ribonuclease Z</fullName>
        <shortName evidence="10">RNase Z</shortName>
        <ecNumber evidence="2 10">3.1.26.11</ecNumber>
    </recommendedName>
    <alternativeName>
        <fullName evidence="10">tRNA 3 endonuclease</fullName>
    </alternativeName>
    <alternativeName>
        <fullName evidence="10">tRNase Z</fullName>
    </alternativeName>
</protein>
<dbReference type="PANTHER" id="PTHR46018">
    <property type="entry name" value="ZINC PHOSPHODIESTERASE ELAC PROTEIN 1"/>
    <property type="match status" value="1"/>
</dbReference>
<evidence type="ECO:0000256" key="10">
    <source>
        <dbReference type="HAMAP-Rule" id="MF_01818"/>
    </source>
</evidence>
<evidence type="ECO:0000259" key="11">
    <source>
        <dbReference type="SMART" id="SM00849"/>
    </source>
</evidence>
<evidence type="ECO:0000256" key="8">
    <source>
        <dbReference type="ARBA" id="ARBA00022833"/>
    </source>
</evidence>
<dbReference type="EMBL" id="JAGSIE010000009">
    <property type="protein sequence ID" value="MBR7553323.1"/>
    <property type="molecule type" value="Genomic_DNA"/>
</dbReference>
<evidence type="ECO:0000256" key="3">
    <source>
        <dbReference type="ARBA" id="ARBA00022694"/>
    </source>
</evidence>
<keyword evidence="5 10" id="KW-0479">Metal-binding</keyword>
<dbReference type="InterPro" id="IPR013471">
    <property type="entry name" value="RNase_Z/BN"/>
</dbReference>
<dbReference type="AlphaFoldDB" id="A0A941CVS6"/>
<dbReference type="SUPFAM" id="SSF56281">
    <property type="entry name" value="Metallo-hydrolase/oxidoreductase"/>
    <property type="match status" value="1"/>
</dbReference>
<evidence type="ECO:0000256" key="6">
    <source>
        <dbReference type="ARBA" id="ARBA00022759"/>
    </source>
</evidence>
<keyword evidence="8 10" id="KW-0862">Zinc</keyword>
<dbReference type="GO" id="GO:0008270">
    <property type="term" value="F:zinc ion binding"/>
    <property type="evidence" value="ECO:0007669"/>
    <property type="project" value="UniProtKB-UniRule"/>
</dbReference>
<name>A0A941CVS6_9BACI</name>
<dbReference type="PANTHER" id="PTHR46018:SF2">
    <property type="entry name" value="ZINC PHOSPHODIESTERASE ELAC PROTEIN 1"/>
    <property type="match status" value="1"/>
</dbReference>
<feature type="binding site" evidence="10">
    <location>
        <position position="211"/>
    </location>
    <ligand>
        <name>Zn(2+)</name>
        <dbReference type="ChEBI" id="CHEBI:29105"/>
        <label>1</label>
        <note>catalytic</note>
    </ligand>
</feature>
<evidence type="ECO:0000256" key="2">
    <source>
        <dbReference type="ARBA" id="ARBA00012477"/>
    </source>
</evidence>
<keyword evidence="6 10" id="KW-0255">Endonuclease</keyword>
<evidence type="ECO:0000313" key="13">
    <source>
        <dbReference type="Proteomes" id="UP000675431"/>
    </source>
</evidence>
<proteinExistence type="inferred from homology"/>
<dbReference type="InterPro" id="IPR001279">
    <property type="entry name" value="Metallo-B-lactamas"/>
</dbReference>
<dbReference type="RefSeq" id="WP_212368351.1">
    <property type="nucleotide sequence ID" value="NZ_JAGSIE010000009.1"/>
</dbReference>
<dbReference type="Gene3D" id="3.60.15.10">
    <property type="entry name" value="Ribonuclease Z/Hydroxyacylglutathione hydrolase-like"/>
    <property type="match status" value="1"/>
</dbReference>
<feature type="binding site" evidence="10">
    <location>
        <position position="140"/>
    </location>
    <ligand>
        <name>Zn(2+)</name>
        <dbReference type="ChEBI" id="CHEBI:29105"/>
        <label>1</label>
        <note>catalytic</note>
    </ligand>
</feature>
<gene>
    <name evidence="10 12" type="primary">rnz</name>
    <name evidence="12" type="ORF">KC820_04045</name>
</gene>
<comment type="subunit">
    <text evidence="1 10">Homodimer.</text>
</comment>
<reference evidence="12 13" key="1">
    <citation type="submission" date="2021-04" db="EMBL/GenBank/DDBJ databases">
        <title>Allobacillus sp. nov. SKP8-2 isolated from shrimp paste.</title>
        <authorList>
            <person name="Tanasupawat S."/>
            <person name="Yiamsombat S."/>
            <person name="Kanchanasin P."/>
            <person name="Kuncharoen N."/>
        </authorList>
    </citation>
    <scope>NUCLEOTIDE SEQUENCE [LARGE SCALE GENOMIC DNA]</scope>
    <source>
        <strain evidence="12 13">SKP8-2</strain>
    </source>
</reference>
<feature type="binding site" evidence="10">
    <location>
        <position position="67"/>
    </location>
    <ligand>
        <name>Zn(2+)</name>
        <dbReference type="ChEBI" id="CHEBI:29105"/>
        <label>2</label>
        <note>catalytic</note>
    </ligand>
</feature>
<dbReference type="Proteomes" id="UP000675431">
    <property type="component" value="Unassembled WGS sequence"/>
</dbReference>
<feature type="binding site" evidence="10">
    <location>
        <position position="211"/>
    </location>
    <ligand>
        <name>Zn(2+)</name>
        <dbReference type="ChEBI" id="CHEBI:29105"/>
        <label>2</label>
        <note>catalytic</note>
    </ligand>
</feature>
<dbReference type="NCBIfam" id="TIGR02651">
    <property type="entry name" value="RNase_Z"/>
    <property type="match status" value="1"/>
</dbReference>
<keyword evidence="7 10" id="KW-0378">Hydrolase</keyword>
<dbReference type="NCBIfam" id="NF000801">
    <property type="entry name" value="PRK00055.1-3"/>
    <property type="match status" value="1"/>
</dbReference>
<feature type="binding site" evidence="10">
    <location>
        <position position="68"/>
    </location>
    <ligand>
        <name>Zn(2+)</name>
        <dbReference type="ChEBI" id="CHEBI:29105"/>
        <label>2</label>
        <note>catalytic</note>
    </ligand>
</feature>
<comment type="similarity">
    <text evidence="10">Belongs to the RNase Z family.</text>
</comment>
<evidence type="ECO:0000313" key="12">
    <source>
        <dbReference type="EMBL" id="MBR7553323.1"/>
    </source>
</evidence>